<dbReference type="CDD" id="cd00293">
    <property type="entry name" value="USP-like"/>
    <property type="match status" value="2"/>
</dbReference>
<dbReference type="EMBL" id="BSOU01000001">
    <property type="protein sequence ID" value="GLR73567.1"/>
    <property type="molecule type" value="Genomic_DNA"/>
</dbReference>
<accession>A0A2S7X984</accession>
<evidence type="ECO:0000313" key="4">
    <source>
        <dbReference type="EMBL" id="PQJ87924.1"/>
    </source>
</evidence>
<proteinExistence type="inferred from homology"/>
<dbReference type="AlphaFoldDB" id="A0A2S7X984"/>
<keyword evidence="6" id="KW-1185">Reference proteome</keyword>
<evidence type="ECO:0000313" key="6">
    <source>
        <dbReference type="Proteomes" id="UP001156660"/>
    </source>
</evidence>
<comment type="similarity">
    <text evidence="1">Belongs to the universal stress protein A family.</text>
</comment>
<comment type="caution">
    <text evidence="4">The sequence shown here is derived from an EMBL/GenBank/DDBJ whole genome shotgun (WGS) entry which is preliminary data.</text>
</comment>
<evidence type="ECO:0000313" key="3">
    <source>
        <dbReference type="EMBL" id="GLR73567.1"/>
    </source>
</evidence>
<dbReference type="PANTHER" id="PTHR46268">
    <property type="entry name" value="STRESS RESPONSE PROTEIN NHAX"/>
    <property type="match status" value="1"/>
</dbReference>
<feature type="domain" description="UspA" evidence="2">
    <location>
        <begin position="166"/>
        <end position="281"/>
    </location>
</feature>
<protein>
    <submittedName>
        <fullName evidence="3">Universal stress protein A</fullName>
    </submittedName>
    <submittedName>
        <fullName evidence="4">Universal stress protein UspA</fullName>
    </submittedName>
</protein>
<dbReference type="Gene3D" id="3.40.50.12370">
    <property type="match status" value="1"/>
</dbReference>
<dbReference type="Proteomes" id="UP001156660">
    <property type="component" value="Unassembled WGS sequence"/>
</dbReference>
<dbReference type="RefSeq" id="WP_105064210.1">
    <property type="nucleotide sequence ID" value="NZ_BSOU01000001.1"/>
</dbReference>
<evidence type="ECO:0000256" key="1">
    <source>
        <dbReference type="ARBA" id="ARBA00008791"/>
    </source>
</evidence>
<evidence type="ECO:0000313" key="5">
    <source>
        <dbReference type="Proteomes" id="UP000239273"/>
    </source>
</evidence>
<dbReference type="Proteomes" id="UP000239273">
    <property type="component" value="Unassembled WGS sequence"/>
</dbReference>
<dbReference type="PANTHER" id="PTHR46268:SF6">
    <property type="entry name" value="UNIVERSAL STRESS PROTEIN UP12"/>
    <property type="match status" value="1"/>
</dbReference>
<gene>
    <name evidence="4" type="ORF">BTO23_17750</name>
    <name evidence="3" type="ORF">GCM10007855_04400</name>
</gene>
<dbReference type="InterPro" id="IPR006015">
    <property type="entry name" value="Universal_stress_UspA"/>
</dbReference>
<name>A0A2S7X984_9GAMM</name>
<reference evidence="3" key="1">
    <citation type="journal article" date="2014" name="Int. J. Syst. Evol. Microbiol.">
        <title>Complete genome of a new Firmicutes species belonging to the dominant human colonic microbiota ('Ruminococcus bicirculans') reveals two chromosomes and a selective capacity to utilize plant glucans.</title>
        <authorList>
            <consortium name="NISC Comparative Sequencing Program"/>
            <person name="Wegmann U."/>
            <person name="Louis P."/>
            <person name="Goesmann A."/>
            <person name="Henrissat B."/>
            <person name="Duncan S.H."/>
            <person name="Flint H.J."/>
        </authorList>
    </citation>
    <scope>NUCLEOTIDE SEQUENCE</scope>
    <source>
        <strain evidence="3">NBRC 105001</strain>
    </source>
</reference>
<dbReference type="Pfam" id="PF00582">
    <property type="entry name" value="Usp"/>
    <property type="match status" value="2"/>
</dbReference>
<reference evidence="4 5" key="2">
    <citation type="submission" date="2016-12" db="EMBL/GenBank/DDBJ databases">
        <title>Diversity of luminous bacteria.</title>
        <authorList>
            <person name="Yoshizawa S."/>
            <person name="Kogure K."/>
        </authorList>
    </citation>
    <scope>NUCLEOTIDE SEQUENCE [LARGE SCALE GENOMIC DNA]</scope>
    <source>
        <strain evidence="4 5">NBRC 105001</strain>
    </source>
</reference>
<evidence type="ECO:0000259" key="2">
    <source>
        <dbReference type="Pfam" id="PF00582"/>
    </source>
</evidence>
<organism evidence="4 5">
    <name type="scientific">Aliivibrio sifiae</name>
    <dbReference type="NCBI Taxonomy" id="566293"/>
    <lineage>
        <taxon>Bacteria</taxon>
        <taxon>Pseudomonadati</taxon>
        <taxon>Pseudomonadota</taxon>
        <taxon>Gammaproteobacteria</taxon>
        <taxon>Vibrionales</taxon>
        <taxon>Vibrionaceae</taxon>
        <taxon>Aliivibrio</taxon>
    </lineage>
</organism>
<dbReference type="PRINTS" id="PR01438">
    <property type="entry name" value="UNVRSLSTRESS"/>
</dbReference>
<dbReference type="SUPFAM" id="SSF52402">
    <property type="entry name" value="Adenine nucleotide alpha hydrolases-like"/>
    <property type="match status" value="2"/>
</dbReference>
<dbReference type="EMBL" id="MSCP01000002">
    <property type="protein sequence ID" value="PQJ87924.1"/>
    <property type="molecule type" value="Genomic_DNA"/>
</dbReference>
<reference evidence="3" key="4">
    <citation type="submission" date="2023-01" db="EMBL/GenBank/DDBJ databases">
        <title>Draft genome sequence of Aliivibrio sifiae strain NBRC 105001.</title>
        <authorList>
            <person name="Sun Q."/>
            <person name="Mori K."/>
        </authorList>
    </citation>
    <scope>NUCLEOTIDE SEQUENCE</scope>
    <source>
        <strain evidence="3">NBRC 105001</strain>
    </source>
</reference>
<dbReference type="OrthoDB" id="9804721at2"/>
<reference evidence="6" key="3">
    <citation type="journal article" date="2019" name="Int. J. Syst. Evol. Microbiol.">
        <title>The Global Catalogue of Microorganisms (GCM) 10K type strain sequencing project: providing services to taxonomists for standard genome sequencing and annotation.</title>
        <authorList>
            <consortium name="The Broad Institute Genomics Platform"/>
            <consortium name="The Broad Institute Genome Sequencing Center for Infectious Disease"/>
            <person name="Wu L."/>
            <person name="Ma J."/>
        </authorList>
    </citation>
    <scope>NUCLEOTIDE SEQUENCE [LARGE SCALE GENOMIC DNA]</scope>
    <source>
        <strain evidence="6">NBRC 105001</strain>
    </source>
</reference>
<feature type="domain" description="UspA" evidence="2">
    <location>
        <begin position="1"/>
        <end position="155"/>
    </location>
</feature>
<dbReference type="InterPro" id="IPR006016">
    <property type="entry name" value="UspA"/>
</dbReference>
<sequence length="281" mass="30619">MKNIIACIDGSPMTLATCEASAWVASKINAPLILLHALDKTTRPVVSELSGQIGLGSQEELLNELAELDEVRSKVALKHGKQLLEEAAEWIMKEGITNVEQLQRHGSLLESLIDLENELRVLVIGKLGEEQGSNKTIGSQLESVIRSIKSHTLVVNTPFSIPTSYLIAFDGSPTSEKLIEKAINTPLLLGLDCHLVMVDDFAEKSAAFEKAAIKLKNAGLSVHEDILSGSVDDALLKYQKDHQIGMMVMGAYGHSTLRQFFLGSNTTKVLIKSEVPLLLIR</sequence>